<dbReference type="OrthoDB" id="3265338at2"/>
<dbReference type="GO" id="GO:0016705">
    <property type="term" value="F:oxidoreductase activity, acting on paired donors, with incorporation or reduction of molecular oxygen"/>
    <property type="evidence" value="ECO:0007669"/>
    <property type="project" value="InterPro"/>
</dbReference>
<comment type="caution">
    <text evidence="6">The sequence shown here is derived from an EMBL/GenBank/DDBJ whole genome shotgun (WGS) entry which is preliminary data.</text>
</comment>
<dbReference type="PANTHER" id="PTHR30011">
    <property type="entry name" value="ALKANESULFONATE MONOOXYGENASE-RELATED"/>
    <property type="match status" value="1"/>
</dbReference>
<dbReference type="InterPro" id="IPR036661">
    <property type="entry name" value="Luciferase-like_sf"/>
</dbReference>
<evidence type="ECO:0000256" key="1">
    <source>
        <dbReference type="ARBA" id="ARBA00022630"/>
    </source>
</evidence>
<evidence type="ECO:0000256" key="3">
    <source>
        <dbReference type="ARBA" id="ARBA00023002"/>
    </source>
</evidence>
<dbReference type="EMBL" id="LVJI01000018">
    <property type="protein sequence ID" value="OAB44931.1"/>
    <property type="molecule type" value="Genomic_DNA"/>
</dbReference>
<sequence>MEIILGLWDSYEEDAFIRDKERGEYFNPNKMHPINYRGNYFSVNGPLNLSRSIQGRPLLFTAGSSANFMDNASKYTDGAFIQPNSLEHSKGMRSELRKRVVLEGRSPDNFLVTITKTVLVGRTEQEAEAKFKEMQRLSPFHRIPKPLLFGSAEKIANDIQHWYEEGAMDLLLIQQEHPTALKDFVELVVPILQEKGIFRTEYESNTLRGNLELPIPKHPKQ</sequence>
<keyword evidence="7" id="KW-1185">Reference proteome</keyword>
<evidence type="ECO:0000313" key="6">
    <source>
        <dbReference type="EMBL" id="OAB44931.1"/>
    </source>
</evidence>
<evidence type="ECO:0000313" key="7">
    <source>
        <dbReference type="Proteomes" id="UP000077355"/>
    </source>
</evidence>
<evidence type="ECO:0000256" key="2">
    <source>
        <dbReference type="ARBA" id="ARBA00022643"/>
    </source>
</evidence>
<dbReference type="PANTHER" id="PTHR30011:SF16">
    <property type="entry name" value="C2H2 FINGER DOMAIN TRANSCRIPTION FACTOR (EUROFUNG)-RELATED"/>
    <property type="match status" value="1"/>
</dbReference>
<reference evidence="6 7" key="1">
    <citation type="submission" date="2016-03" db="EMBL/GenBank/DDBJ databases">
        <title>Draft genome sequence of Paenibacillus antarcticus CECT 5836.</title>
        <authorList>
            <person name="Shin S.-K."/>
            <person name="Yi H."/>
        </authorList>
    </citation>
    <scope>NUCLEOTIDE SEQUENCE [LARGE SCALE GENOMIC DNA]</scope>
    <source>
        <strain evidence="6 7">CECT 5836</strain>
    </source>
</reference>
<name>A0A168MQ74_9BACL</name>
<evidence type="ECO:0000259" key="5">
    <source>
        <dbReference type="Pfam" id="PF00296"/>
    </source>
</evidence>
<keyword evidence="3" id="KW-0560">Oxidoreductase</keyword>
<dbReference type="Pfam" id="PF00296">
    <property type="entry name" value="Bac_luciferase"/>
    <property type="match status" value="1"/>
</dbReference>
<dbReference type="Proteomes" id="UP000077355">
    <property type="component" value="Unassembled WGS sequence"/>
</dbReference>
<gene>
    <name evidence="6" type="ORF">PBAT_13300</name>
</gene>
<keyword evidence="1" id="KW-0285">Flavoprotein</keyword>
<keyword evidence="4" id="KW-0503">Monooxygenase</keyword>
<organism evidence="6 7">
    <name type="scientific">Paenibacillus antarcticus</name>
    <dbReference type="NCBI Taxonomy" id="253703"/>
    <lineage>
        <taxon>Bacteria</taxon>
        <taxon>Bacillati</taxon>
        <taxon>Bacillota</taxon>
        <taxon>Bacilli</taxon>
        <taxon>Bacillales</taxon>
        <taxon>Paenibacillaceae</taxon>
        <taxon>Paenibacillus</taxon>
    </lineage>
</organism>
<feature type="domain" description="Luciferase-like" evidence="5">
    <location>
        <begin position="32"/>
        <end position="137"/>
    </location>
</feature>
<protein>
    <recommendedName>
        <fullName evidence="5">Luciferase-like domain-containing protein</fullName>
    </recommendedName>
</protein>
<dbReference type="AlphaFoldDB" id="A0A168MQ74"/>
<keyword evidence="2" id="KW-0288">FMN</keyword>
<dbReference type="SUPFAM" id="SSF51679">
    <property type="entry name" value="Bacterial luciferase-like"/>
    <property type="match status" value="1"/>
</dbReference>
<dbReference type="GO" id="GO:0004497">
    <property type="term" value="F:monooxygenase activity"/>
    <property type="evidence" value="ECO:0007669"/>
    <property type="project" value="UniProtKB-KW"/>
</dbReference>
<dbReference type="RefSeq" id="WP_068650366.1">
    <property type="nucleotide sequence ID" value="NZ_CP043611.1"/>
</dbReference>
<dbReference type="Gene3D" id="3.20.20.30">
    <property type="entry name" value="Luciferase-like domain"/>
    <property type="match status" value="1"/>
</dbReference>
<dbReference type="InterPro" id="IPR051260">
    <property type="entry name" value="Diverse_substr_monoxygenases"/>
</dbReference>
<accession>A0A168MQ74</accession>
<evidence type="ECO:0000256" key="4">
    <source>
        <dbReference type="ARBA" id="ARBA00023033"/>
    </source>
</evidence>
<proteinExistence type="predicted"/>
<dbReference type="InterPro" id="IPR011251">
    <property type="entry name" value="Luciferase-like_dom"/>
</dbReference>